<dbReference type="SUPFAM" id="SSF50692">
    <property type="entry name" value="ADC-like"/>
    <property type="match status" value="1"/>
</dbReference>
<dbReference type="PROSITE" id="PS51669">
    <property type="entry name" value="4FE4S_MOW_BIS_MGD"/>
    <property type="match status" value="1"/>
</dbReference>
<name>A0ABX3YR71_9ACTN</name>
<dbReference type="InterPro" id="IPR006657">
    <property type="entry name" value="MoPterin_dinucl-bd_dom"/>
</dbReference>
<evidence type="ECO:0000256" key="3">
    <source>
        <dbReference type="ARBA" id="ARBA00023004"/>
    </source>
</evidence>
<evidence type="ECO:0000313" key="7">
    <source>
        <dbReference type="EMBL" id="OSZ62317.1"/>
    </source>
</evidence>
<comment type="caution">
    <text evidence="7">The sequence shown here is derived from an EMBL/GenBank/DDBJ whole genome shotgun (WGS) entry which is preliminary data.</text>
</comment>
<keyword evidence="4" id="KW-0411">Iron-sulfur</keyword>
<dbReference type="PANTHER" id="PTHR43105">
    <property type="entry name" value="RESPIRATORY NITRATE REDUCTASE"/>
    <property type="match status" value="1"/>
</dbReference>
<evidence type="ECO:0000256" key="2">
    <source>
        <dbReference type="ARBA" id="ARBA00022723"/>
    </source>
</evidence>
<dbReference type="Gene3D" id="3.40.228.10">
    <property type="entry name" value="Dimethylsulfoxide Reductase, domain 2"/>
    <property type="match status" value="1"/>
</dbReference>
<proteinExistence type="predicted"/>
<dbReference type="Pfam" id="PF01568">
    <property type="entry name" value="Molydop_binding"/>
    <property type="match status" value="1"/>
</dbReference>
<feature type="compositionally biased region" description="Basic and acidic residues" evidence="5">
    <location>
        <begin position="573"/>
        <end position="586"/>
    </location>
</feature>
<protein>
    <submittedName>
        <fullName evidence="7">Nitrite reductase</fullName>
    </submittedName>
</protein>
<dbReference type="Proteomes" id="UP000194266">
    <property type="component" value="Unassembled WGS sequence"/>
</dbReference>
<dbReference type="Gene3D" id="3.40.50.740">
    <property type="match status" value="1"/>
</dbReference>
<dbReference type="CDD" id="cd00508">
    <property type="entry name" value="MopB_CT_Fdh-Nap-like"/>
    <property type="match status" value="1"/>
</dbReference>
<evidence type="ECO:0000256" key="5">
    <source>
        <dbReference type="SAM" id="MobiDB-lite"/>
    </source>
</evidence>
<dbReference type="InterPro" id="IPR006963">
    <property type="entry name" value="Mopterin_OxRdtase_4Fe-4S_dom"/>
</dbReference>
<gene>
    <name evidence="7" type="ORF">OQI_00905</name>
</gene>
<keyword evidence="3" id="KW-0408">Iron</keyword>
<feature type="compositionally biased region" description="Polar residues" evidence="5">
    <location>
        <begin position="539"/>
        <end position="550"/>
    </location>
</feature>
<dbReference type="InterPro" id="IPR006656">
    <property type="entry name" value="Mopterin_OxRdtase"/>
</dbReference>
<dbReference type="EMBL" id="MRYD01000002">
    <property type="protein sequence ID" value="OSZ62317.1"/>
    <property type="molecule type" value="Genomic_DNA"/>
</dbReference>
<dbReference type="InterPro" id="IPR050123">
    <property type="entry name" value="Prok_molybdopt-oxidoreductase"/>
</dbReference>
<evidence type="ECO:0000313" key="8">
    <source>
        <dbReference type="Proteomes" id="UP000194266"/>
    </source>
</evidence>
<dbReference type="Pfam" id="PF04879">
    <property type="entry name" value="Molybdop_Fe4S4"/>
    <property type="match status" value="1"/>
</dbReference>
<feature type="region of interest" description="Disordered" evidence="5">
    <location>
        <begin position="533"/>
        <end position="599"/>
    </location>
</feature>
<dbReference type="SMART" id="SM00926">
    <property type="entry name" value="Molybdop_Fe4S4"/>
    <property type="match status" value="1"/>
</dbReference>
<accession>A0ABX3YR71</accession>
<keyword evidence="1" id="KW-0004">4Fe-4S</keyword>
<dbReference type="PANTHER" id="PTHR43105:SF10">
    <property type="entry name" value="NADH-QUINONE OXIDOREDUCTASE SUBUNIT G"/>
    <property type="match status" value="1"/>
</dbReference>
<organism evidence="7 8">
    <name type="scientific">Streptomyces pharetrae CZA14</name>
    <dbReference type="NCBI Taxonomy" id="1144883"/>
    <lineage>
        <taxon>Bacteria</taxon>
        <taxon>Bacillati</taxon>
        <taxon>Actinomycetota</taxon>
        <taxon>Actinomycetes</taxon>
        <taxon>Kitasatosporales</taxon>
        <taxon>Streptomycetaceae</taxon>
        <taxon>Streptomyces</taxon>
    </lineage>
</organism>
<feature type="domain" description="4Fe-4S Mo/W bis-MGD-type" evidence="6">
    <location>
        <begin position="3"/>
        <end position="59"/>
    </location>
</feature>
<dbReference type="Gene3D" id="2.20.25.90">
    <property type="entry name" value="ADC-like domains"/>
    <property type="match status" value="1"/>
</dbReference>
<dbReference type="Gene3D" id="2.40.40.20">
    <property type="match status" value="1"/>
</dbReference>
<reference evidence="7 8" key="1">
    <citation type="submission" date="2016-12" db="EMBL/GenBank/DDBJ databases">
        <title>Genome Mining:The Detection of Biosynthetic Gene Clusters to Aid in the Expression of Curamycin A produced by Streptomyces sp. strain CZA14.</title>
        <authorList>
            <person name="Durrell K.A."/>
            <person name="Kirby B.M."/>
            <person name="Khan W."/>
            <person name="Mthethwa T."/>
            <person name="Le Roes-Hill M."/>
        </authorList>
    </citation>
    <scope>NUCLEOTIDE SEQUENCE [LARGE SCALE GENOMIC DNA]</scope>
    <source>
        <strain evidence="7 8">CZA14</strain>
    </source>
</reference>
<dbReference type="Pfam" id="PF00384">
    <property type="entry name" value="Molybdopterin"/>
    <property type="match status" value="1"/>
</dbReference>
<dbReference type="InterPro" id="IPR009010">
    <property type="entry name" value="Asp_de-COase-like_dom_sf"/>
</dbReference>
<evidence type="ECO:0000256" key="4">
    <source>
        <dbReference type="ARBA" id="ARBA00023014"/>
    </source>
</evidence>
<keyword evidence="8" id="KW-1185">Reference proteome</keyword>
<sequence length="752" mass="80076">MNSTSTPTHCPYCALQCGMNLSPTPDGGVEVLERADFPVNRGALCGKGRTAPAVLSSRVRLTSPLVREGGALVPATWDEALDRIAGALGRIRAEHGADALGVFGGGGLTNEKAYTLGKFARVALGTSQIDYNGRFCMSSAAAAGTKAFGLDRGLPFPLEDIPRSGCVILVGSNLAETMPPSLRFLTELKENGGTLIVVDPRRTKTAEQADLHLAPRPGTDLALALGLLHLVVAEGRTDEAYIAERTTGWEDARAAAMAHWPEYVERITGVSVPQLREAVRMFCEPETAMVLTARGPEQQSKGTDTVGAWINLCLATGRAGRPYSGYGCLTGQGNGQGGREHGQKADQLPGYRKLDDPAARRHVAEVWGVDPDSLPGPGRSAYELLDALGTDIRALLLMGSNPVVSAPRAAHIEERITSLDFLAVCDVVLSETAELADVVLPVTQWAEETGTTTNLEGRVLLRRQAITPPEGIRSDLEVMHELAARLGVEKGFPTDPEEVFEELRRASAGGPADYSGITYRRLAEENGVFWPCPAPPSVDTRSVDPQSVDPQSPDRVIVADSGDASPAVTPDGPAREAGVREAEVRGAHPGSPHPGTPRLFLDRFATPDGRARFVPVAHRAAAEEPDDEYPVLLTTGRVVAQYQSGAQTRRVDELNAAAPGPFVELHPRLAARLGAAEGDPVAVVSRRGRAVAPARITRAIRPDTVFMPFHWPGEGRANTLTNPALDPTSRMPEFKACAVRLEAVPPAKAARD</sequence>
<evidence type="ECO:0000259" key="6">
    <source>
        <dbReference type="PROSITE" id="PS51669"/>
    </source>
</evidence>
<keyword evidence="2" id="KW-0479">Metal-binding</keyword>
<dbReference type="SUPFAM" id="SSF53706">
    <property type="entry name" value="Formate dehydrogenase/DMSO reductase, domains 1-3"/>
    <property type="match status" value="1"/>
</dbReference>
<dbReference type="RefSeq" id="WP_086167405.1">
    <property type="nucleotide sequence ID" value="NZ_MRYD01000002.1"/>
</dbReference>
<evidence type="ECO:0000256" key="1">
    <source>
        <dbReference type="ARBA" id="ARBA00022485"/>
    </source>
</evidence>